<protein>
    <submittedName>
        <fullName evidence="1">Uncharacterized protein</fullName>
    </submittedName>
</protein>
<reference evidence="1" key="1">
    <citation type="submission" date="2018-04" db="EMBL/GenBank/DDBJ databases">
        <title>Whole genome sequencing of Hypsizygus marmoreus.</title>
        <authorList>
            <person name="Choi I.-G."/>
            <person name="Min B."/>
            <person name="Kim J.-G."/>
            <person name="Kim S."/>
            <person name="Oh Y.-L."/>
            <person name="Kong W.-S."/>
            <person name="Park H."/>
            <person name="Jeong J."/>
            <person name="Song E.-S."/>
        </authorList>
    </citation>
    <scope>NUCLEOTIDE SEQUENCE [LARGE SCALE GENOMIC DNA]</scope>
    <source>
        <strain evidence="1">51987-8</strain>
    </source>
</reference>
<sequence length="181" mass="21154">MHPAWLIAEIQWQIFKHFSLPMQPWQSWYHPSEKDERRARRRTLVSLARTCTALSEDALELLWDSMYSLIPLLRLIPVFHEDAKNPSLTVSELTPTCLERYTSYSRRVHYFFLRPPDAHLEECEYMAITAVLSSNEPYLLPNLRMLHIDTGGIGSFEVLPYLSSPSTQIWLTLTSEDDLED</sequence>
<accession>A0A369KAC6</accession>
<dbReference type="OrthoDB" id="3543113at2759"/>
<name>A0A369KAC6_HYPMA</name>
<dbReference type="EMBL" id="LUEZ02000004">
    <property type="protein sequence ID" value="RDB30868.1"/>
    <property type="molecule type" value="Genomic_DNA"/>
</dbReference>
<gene>
    <name evidence="1" type="ORF">Hypma_005895</name>
</gene>
<dbReference type="Proteomes" id="UP000076154">
    <property type="component" value="Unassembled WGS sequence"/>
</dbReference>
<comment type="caution">
    <text evidence="1">The sequence shown here is derived from an EMBL/GenBank/DDBJ whole genome shotgun (WGS) entry which is preliminary data.</text>
</comment>
<dbReference type="AlphaFoldDB" id="A0A369KAC6"/>
<evidence type="ECO:0000313" key="1">
    <source>
        <dbReference type="EMBL" id="RDB30868.1"/>
    </source>
</evidence>
<keyword evidence="2" id="KW-1185">Reference proteome</keyword>
<dbReference type="InParanoid" id="A0A369KAC6"/>
<organism evidence="1 2">
    <name type="scientific">Hypsizygus marmoreus</name>
    <name type="common">White beech mushroom</name>
    <name type="synonym">Agaricus marmoreus</name>
    <dbReference type="NCBI Taxonomy" id="39966"/>
    <lineage>
        <taxon>Eukaryota</taxon>
        <taxon>Fungi</taxon>
        <taxon>Dikarya</taxon>
        <taxon>Basidiomycota</taxon>
        <taxon>Agaricomycotina</taxon>
        <taxon>Agaricomycetes</taxon>
        <taxon>Agaricomycetidae</taxon>
        <taxon>Agaricales</taxon>
        <taxon>Tricholomatineae</taxon>
        <taxon>Lyophyllaceae</taxon>
        <taxon>Hypsizygus</taxon>
    </lineage>
</organism>
<evidence type="ECO:0000313" key="2">
    <source>
        <dbReference type="Proteomes" id="UP000076154"/>
    </source>
</evidence>
<proteinExistence type="predicted"/>